<gene>
    <name evidence="1" type="ORF">COCCADRAFT_9737</name>
</gene>
<dbReference type="Pfam" id="PF06249">
    <property type="entry name" value="EutQ"/>
    <property type="match status" value="1"/>
</dbReference>
<accession>W6XQ84</accession>
<keyword evidence="2" id="KW-1185">Reference proteome</keyword>
<dbReference type="SUPFAM" id="SSF51182">
    <property type="entry name" value="RmlC-like cupins"/>
    <property type="match status" value="1"/>
</dbReference>
<dbReference type="Proteomes" id="UP000053841">
    <property type="component" value="Unassembled WGS sequence"/>
</dbReference>
<evidence type="ECO:0000313" key="2">
    <source>
        <dbReference type="Proteomes" id="UP000053841"/>
    </source>
</evidence>
<organism evidence="1 2">
    <name type="scientific">Cochliobolus carbonum (strain 26-R-13)</name>
    <name type="common">Maize leaf spot fungus</name>
    <name type="synonym">Bipolaris zeicola</name>
    <dbReference type="NCBI Taxonomy" id="930089"/>
    <lineage>
        <taxon>Eukaryota</taxon>
        <taxon>Fungi</taxon>
        <taxon>Dikarya</taxon>
        <taxon>Ascomycota</taxon>
        <taxon>Pezizomycotina</taxon>
        <taxon>Dothideomycetes</taxon>
        <taxon>Pleosporomycetidae</taxon>
        <taxon>Pleosporales</taxon>
        <taxon>Pleosporineae</taxon>
        <taxon>Pleosporaceae</taxon>
        <taxon>Bipolaris</taxon>
    </lineage>
</organism>
<dbReference type="Gene3D" id="2.60.120.10">
    <property type="entry name" value="Jelly Rolls"/>
    <property type="match status" value="1"/>
</dbReference>
<proteinExistence type="predicted"/>
<dbReference type="KEGG" id="bze:COCCADRAFT_9737"/>
<evidence type="ECO:0008006" key="3">
    <source>
        <dbReference type="Google" id="ProtNLM"/>
    </source>
</evidence>
<dbReference type="InterPro" id="IPR014710">
    <property type="entry name" value="RmlC-like_jellyroll"/>
</dbReference>
<reference evidence="1 2" key="1">
    <citation type="journal article" date="2013" name="PLoS Genet.">
        <title>Comparative genome structure, secondary metabolite, and effector coding capacity across Cochliobolus pathogens.</title>
        <authorList>
            <person name="Condon B.J."/>
            <person name="Leng Y."/>
            <person name="Wu D."/>
            <person name="Bushley K.E."/>
            <person name="Ohm R.A."/>
            <person name="Otillar R."/>
            <person name="Martin J."/>
            <person name="Schackwitz W."/>
            <person name="Grimwood J."/>
            <person name="MohdZainudin N."/>
            <person name="Xue C."/>
            <person name="Wang R."/>
            <person name="Manning V.A."/>
            <person name="Dhillon B."/>
            <person name="Tu Z.J."/>
            <person name="Steffenson B.J."/>
            <person name="Salamov A."/>
            <person name="Sun H."/>
            <person name="Lowry S."/>
            <person name="LaButti K."/>
            <person name="Han J."/>
            <person name="Copeland A."/>
            <person name="Lindquist E."/>
            <person name="Barry K."/>
            <person name="Schmutz J."/>
            <person name="Baker S.E."/>
            <person name="Ciuffetti L.M."/>
            <person name="Grigoriev I.V."/>
            <person name="Zhong S."/>
            <person name="Turgeon B.G."/>
        </authorList>
    </citation>
    <scope>NUCLEOTIDE SEQUENCE [LARGE SCALE GENOMIC DNA]</scope>
    <source>
        <strain evidence="1 2">26-R-13</strain>
    </source>
</reference>
<dbReference type="InterPro" id="IPR011051">
    <property type="entry name" value="RmlC_Cupin_sf"/>
</dbReference>
<name>W6XQ84_COCC2</name>
<dbReference type="GeneID" id="19154361"/>
<dbReference type="HOGENOM" id="CLU_1796137_0_0_1"/>
<dbReference type="AlphaFoldDB" id="W6XQ84"/>
<sequence>MATLRKLTRTARADYDQPQYNRDCCESGLDVRWIFDQNTLYRGRILGTDPAEQDKDVQLFAGILRVIPGKVDYYWPTDHEESGIVIRGELDLEDETGKKVTLHQGESFFIRRQSRIIFSAKRFALIFKCSSYAAGHGKSKELIV</sequence>
<dbReference type="RefSeq" id="XP_007717956.1">
    <property type="nucleotide sequence ID" value="XM_007719766.1"/>
</dbReference>
<evidence type="ECO:0000313" key="1">
    <source>
        <dbReference type="EMBL" id="EUC27738.1"/>
    </source>
</evidence>
<protein>
    <recommendedName>
        <fullName evidence="3">(S)-ureidoglycine aminohydrolase cupin domain-containing protein</fullName>
    </recommendedName>
</protein>
<dbReference type="EMBL" id="KI964883">
    <property type="protein sequence ID" value="EUC27738.1"/>
    <property type="molecule type" value="Genomic_DNA"/>
</dbReference>
<dbReference type="OrthoDB" id="4985585at2759"/>
<dbReference type="InterPro" id="IPR010424">
    <property type="entry name" value="EutQ"/>
</dbReference>